<dbReference type="OrthoDB" id="244061at2759"/>
<comment type="similarity">
    <text evidence="1">Belongs to the BLOC1S2 family.</text>
</comment>
<dbReference type="RefSeq" id="XP_004993887.1">
    <property type="nucleotide sequence ID" value="XM_004993830.1"/>
</dbReference>
<accession>F2UA31</accession>
<dbReference type="PANTHER" id="PTHR46479:SF1">
    <property type="entry name" value="BIOGENESIS OF LYSOSOME-RELATED ORGANELLES COMPLEX 1 SUBUNIT 2"/>
    <property type="match status" value="1"/>
</dbReference>
<dbReference type="OMA" id="PMMQQID"/>
<dbReference type="GO" id="GO:0032418">
    <property type="term" value="P:lysosome localization"/>
    <property type="evidence" value="ECO:0007669"/>
    <property type="project" value="TreeGrafter"/>
</dbReference>
<evidence type="ECO:0008006" key="4">
    <source>
        <dbReference type="Google" id="ProtNLM"/>
    </source>
</evidence>
<dbReference type="GO" id="GO:0031083">
    <property type="term" value="C:BLOC-1 complex"/>
    <property type="evidence" value="ECO:0007669"/>
    <property type="project" value="TreeGrafter"/>
</dbReference>
<dbReference type="GO" id="GO:0099078">
    <property type="term" value="C:BORC complex"/>
    <property type="evidence" value="ECO:0007669"/>
    <property type="project" value="TreeGrafter"/>
</dbReference>
<evidence type="ECO:0000313" key="3">
    <source>
        <dbReference type="Proteomes" id="UP000007799"/>
    </source>
</evidence>
<dbReference type="KEGG" id="sre:PTSG_05315"/>
<proteinExistence type="inferred from homology"/>
<dbReference type="InParanoid" id="F2UA31"/>
<dbReference type="STRING" id="946362.F2UA31"/>
<gene>
    <name evidence="2" type="ORF">PTSG_05315</name>
</gene>
<organism evidence="3">
    <name type="scientific">Salpingoeca rosetta (strain ATCC 50818 / BSB-021)</name>
    <dbReference type="NCBI Taxonomy" id="946362"/>
    <lineage>
        <taxon>Eukaryota</taxon>
        <taxon>Choanoflagellata</taxon>
        <taxon>Craspedida</taxon>
        <taxon>Salpingoecidae</taxon>
        <taxon>Salpingoeca</taxon>
    </lineage>
</organism>
<evidence type="ECO:0000313" key="2">
    <source>
        <dbReference type="EMBL" id="EGD73606.1"/>
    </source>
</evidence>
<dbReference type="FunCoup" id="F2UA31">
    <property type="interactions" value="133"/>
</dbReference>
<dbReference type="GO" id="GO:0000930">
    <property type="term" value="C:gamma-tubulin complex"/>
    <property type="evidence" value="ECO:0007669"/>
    <property type="project" value="TreeGrafter"/>
</dbReference>
<dbReference type="PANTHER" id="PTHR46479">
    <property type="entry name" value="BIOGENESIS OF LYSOSOME-RELATED ORGANELLES COMPLEX 1 SUBUNIT 2"/>
    <property type="match status" value="1"/>
</dbReference>
<dbReference type="GeneID" id="16074465"/>
<evidence type="ECO:0000256" key="1">
    <source>
        <dbReference type="ARBA" id="ARBA00008468"/>
    </source>
</evidence>
<keyword evidence="3" id="KW-1185">Reference proteome</keyword>
<name>F2UA31_SALR5</name>
<sequence length="106" mass="12064">MEEKGKQAFDSVSAYLHTQLTATRSEYELLEKLNTAAEHEVNTMKTAMESTNNSMQDINKQQEELRPLLDKVDVLSSAVTEMMASAQALDEYSRALESRFKAMTRR</sequence>
<protein>
    <recommendedName>
        <fullName evidence="4">Biogenesis of lysosome-related organelles complex 1 subunit 2</fullName>
    </recommendedName>
</protein>
<dbReference type="GO" id="GO:0043015">
    <property type="term" value="F:gamma-tubulin binding"/>
    <property type="evidence" value="ECO:0007669"/>
    <property type="project" value="TreeGrafter"/>
</dbReference>
<dbReference type="GO" id="GO:0016197">
    <property type="term" value="P:endosomal transport"/>
    <property type="evidence" value="ECO:0007669"/>
    <property type="project" value="TreeGrafter"/>
</dbReference>
<dbReference type="EMBL" id="GL832966">
    <property type="protein sequence ID" value="EGD73606.1"/>
    <property type="molecule type" value="Genomic_DNA"/>
</dbReference>
<dbReference type="eggNOG" id="KOG4559">
    <property type="taxonomic scope" value="Eukaryota"/>
</dbReference>
<dbReference type="Proteomes" id="UP000007799">
    <property type="component" value="Unassembled WGS sequence"/>
</dbReference>
<dbReference type="Pfam" id="PF10046">
    <property type="entry name" value="BLOC1_2"/>
    <property type="match status" value="1"/>
</dbReference>
<dbReference type="InterPro" id="IPR019269">
    <property type="entry name" value="BLOC1_su2"/>
</dbReference>
<dbReference type="AlphaFoldDB" id="F2UA31"/>
<reference evidence="2" key="1">
    <citation type="submission" date="2009-08" db="EMBL/GenBank/DDBJ databases">
        <title>Annotation of Salpingoeca rosetta.</title>
        <authorList>
            <consortium name="The Broad Institute Genome Sequencing Platform"/>
            <person name="Russ C."/>
            <person name="Cuomo C."/>
            <person name="Burger G."/>
            <person name="Gray M.W."/>
            <person name="Holland P.W.H."/>
            <person name="King N."/>
            <person name="Lang F.B.F."/>
            <person name="Roger A.J."/>
            <person name="Ruiz-Trillo I."/>
            <person name="Young S.K."/>
            <person name="Zeng Q."/>
            <person name="Gargeya S."/>
            <person name="Alvarado L."/>
            <person name="Berlin A."/>
            <person name="Chapman S.B."/>
            <person name="Chen Z."/>
            <person name="Freedman E."/>
            <person name="Gellesch M."/>
            <person name="Goldberg J."/>
            <person name="Griggs A."/>
            <person name="Gujja S."/>
            <person name="Heilman E."/>
            <person name="Heiman D."/>
            <person name="Howarth C."/>
            <person name="Mehta T."/>
            <person name="Neiman D."/>
            <person name="Pearson M."/>
            <person name="Roberts A."/>
            <person name="Saif S."/>
            <person name="Shea T."/>
            <person name="Shenoy N."/>
            <person name="Sisk P."/>
            <person name="Stolte C."/>
            <person name="Sykes S."/>
            <person name="White J."/>
            <person name="Yandava C."/>
            <person name="Haas B."/>
            <person name="Nusbaum C."/>
            <person name="Birren B."/>
        </authorList>
    </citation>
    <scope>NUCLEOTIDE SEQUENCE [LARGE SCALE GENOMIC DNA]</scope>
    <source>
        <strain evidence="2">ATCC 50818</strain>
    </source>
</reference>